<evidence type="ECO:0000313" key="2">
    <source>
        <dbReference type="RefSeq" id="XP_028146277.1"/>
    </source>
</evidence>
<evidence type="ECO:0000256" key="1">
    <source>
        <dbReference type="SAM" id="MobiDB-lite"/>
    </source>
</evidence>
<dbReference type="InParanoid" id="A0A6P7GJZ1"/>
<organism evidence="2">
    <name type="scientific">Diabrotica virgifera virgifera</name>
    <name type="common">western corn rootworm</name>
    <dbReference type="NCBI Taxonomy" id="50390"/>
    <lineage>
        <taxon>Eukaryota</taxon>
        <taxon>Metazoa</taxon>
        <taxon>Ecdysozoa</taxon>
        <taxon>Arthropoda</taxon>
        <taxon>Hexapoda</taxon>
        <taxon>Insecta</taxon>
        <taxon>Pterygota</taxon>
        <taxon>Neoptera</taxon>
        <taxon>Endopterygota</taxon>
        <taxon>Coleoptera</taxon>
        <taxon>Polyphaga</taxon>
        <taxon>Cucujiformia</taxon>
        <taxon>Chrysomeloidea</taxon>
        <taxon>Chrysomelidae</taxon>
        <taxon>Galerucinae</taxon>
        <taxon>Diabroticina</taxon>
        <taxon>Diabroticites</taxon>
        <taxon>Diabrotica</taxon>
    </lineage>
</organism>
<reference evidence="2" key="1">
    <citation type="submission" date="2025-08" db="UniProtKB">
        <authorList>
            <consortium name="RefSeq"/>
        </authorList>
    </citation>
    <scope>IDENTIFICATION</scope>
    <source>
        <tissue evidence="2">Whole insect</tissue>
    </source>
</reference>
<feature type="region of interest" description="Disordered" evidence="1">
    <location>
        <begin position="1"/>
        <end position="126"/>
    </location>
</feature>
<feature type="compositionally biased region" description="Basic and acidic residues" evidence="1">
    <location>
        <begin position="30"/>
        <end position="51"/>
    </location>
</feature>
<dbReference type="RefSeq" id="XP_028146277.1">
    <property type="nucleotide sequence ID" value="XM_028290476.1"/>
</dbReference>
<feature type="compositionally biased region" description="Polar residues" evidence="1">
    <location>
        <begin position="56"/>
        <end position="72"/>
    </location>
</feature>
<protein>
    <submittedName>
        <fullName evidence="2">Trichohyalin-like</fullName>
    </submittedName>
</protein>
<accession>A0A6P7GJZ1</accession>
<sequence>MNPNQTKKAKREDEDDQTQTNKDNATGKNVNREEQPLDGKVDEEEQRKFELELLNWHSQQPKMNRSCAQKHSTLVGEEILGDTHREEEEEKEDGGKREEGSSAEIVENAEAEAEGKKESQGEAGWQDIEESILATFLFDEGERIEMQQVKKRKGDSLEINEKFKKEKLEESKKYSEETDKERVQRKIREMLDILNMDGFIEQERIRMKKLLGEINTIQNKTSHIQVSKGEEEEIKCEQCQLKVEQDRQRKETEKIIGILNKGGDLNAFSQIYKKKWEEKVFEKTKWEQGGLQETVEKKECLIITKNEITEGGIESVKTSGIHTSQK</sequence>
<gene>
    <name evidence="2" type="primary">LOC114339789</name>
</gene>
<proteinExistence type="predicted"/>
<name>A0A6P7GJZ1_DIAVI</name>
<feature type="compositionally biased region" description="Polar residues" evidence="1">
    <location>
        <begin position="18"/>
        <end position="29"/>
    </location>
</feature>
<dbReference type="AlphaFoldDB" id="A0A6P7GJZ1"/>